<sequence length="83" mass="8763">MELLLDALGWLGAATLLYGYAMVSSGKMSGDGLPYQVINLFGSVSLMINSGYKAAWPSAALNLIWAGIGIVALVKLYRLGVAR</sequence>
<dbReference type="InterPro" id="IPR058058">
    <property type="entry name" value="CBU_0592-like"/>
</dbReference>
<proteinExistence type="predicted"/>
<comment type="caution">
    <text evidence="3">The sequence shown here is derived from an EMBL/GenBank/DDBJ whole genome shotgun (WGS) entry which is preliminary data.</text>
</comment>
<keyword evidence="1" id="KW-0472">Membrane</keyword>
<evidence type="ECO:0000313" key="3">
    <source>
        <dbReference type="EMBL" id="MBB5082437.1"/>
    </source>
</evidence>
<dbReference type="Proteomes" id="UP000568380">
    <property type="component" value="Unassembled WGS sequence"/>
</dbReference>
<keyword evidence="1" id="KW-1133">Transmembrane helix</keyword>
<evidence type="ECO:0000256" key="1">
    <source>
        <dbReference type="SAM" id="Phobius"/>
    </source>
</evidence>
<feature type="domain" description="CBU-0592-like" evidence="2">
    <location>
        <begin position="6"/>
        <end position="78"/>
    </location>
</feature>
<gene>
    <name evidence="3" type="ORF">HNR40_007932</name>
</gene>
<dbReference type="AlphaFoldDB" id="A0A7W8EL30"/>
<organism evidence="3 4">
    <name type="scientific">Nonomuraea endophytica</name>
    <dbReference type="NCBI Taxonomy" id="714136"/>
    <lineage>
        <taxon>Bacteria</taxon>
        <taxon>Bacillati</taxon>
        <taxon>Actinomycetota</taxon>
        <taxon>Actinomycetes</taxon>
        <taxon>Streptosporangiales</taxon>
        <taxon>Streptosporangiaceae</taxon>
        <taxon>Nonomuraea</taxon>
    </lineage>
</organism>
<evidence type="ECO:0000313" key="4">
    <source>
        <dbReference type="Proteomes" id="UP000568380"/>
    </source>
</evidence>
<feature type="transmembrane region" description="Helical" evidence="1">
    <location>
        <begin position="54"/>
        <end position="77"/>
    </location>
</feature>
<accession>A0A7W8EL30</accession>
<dbReference type="NCBIfam" id="NF047864">
    <property type="entry name" value="CBU_0592_membra"/>
    <property type="match status" value="1"/>
</dbReference>
<keyword evidence="4" id="KW-1185">Reference proteome</keyword>
<dbReference type="Pfam" id="PF26604">
    <property type="entry name" value="CBU_0592"/>
    <property type="match status" value="1"/>
</dbReference>
<name>A0A7W8EL30_9ACTN</name>
<dbReference type="EMBL" id="JACHIN010000013">
    <property type="protein sequence ID" value="MBB5082437.1"/>
    <property type="molecule type" value="Genomic_DNA"/>
</dbReference>
<protein>
    <recommendedName>
        <fullName evidence="2">CBU-0592-like domain-containing protein</fullName>
    </recommendedName>
</protein>
<evidence type="ECO:0000259" key="2">
    <source>
        <dbReference type="Pfam" id="PF26604"/>
    </source>
</evidence>
<dbReference type="RefSeq" id="WP_184970658.1">
    <property type="nucleotide sequence ID" value="NZ_JACHIN010000013.1"/>
</dbReference>
<keyword evidence="1" id="KW-0812">Transmembrane</keyword>
<reference evidence="3 4" key="1">
    <citation type="submission" date="2020-08" db="EMBL/GenBank/DDBJ databases">
        <title>Genomic Encyclopedia of Type Strains, Phase IV (KMG-IV): sequencing the most valuable type-strain genomes for metagenomic binning, comparative biology and taxonomic classification.</title>
        <authorList>
            <person name="Goeker M."/>
        </authorList>
    </citation>
    <scope>NUCLEOTIDE SEQUENCE [LARGE SCALE GENOMIC DNA]</scope>
    <source>
        <strain evidence="3 4">DSM 45385</strain>
    </source>
</reference>